<evidence type="ECO:0000313" key="3">
    <source>
        <dbReference type="Proteomes" id="UP000542742"/>
    </source>
</evidence>
<dbReference type="RefSeq" id="WP_184950155.1">
    <property type="nucleotide sequence ID" value="NZ_BOMC01000006.1"/>
</dbReference>
<keyword evidence="1" id="KW-1133">Transmembrane helix</keyword>
<organism evidence="2 3">
    <name type="scientific">Paractinoplanes abujensis</name>
    <dbReference type="NCBI Taxonomy" id="882441"/>
    <lineage>
        <taxon>Bacteria</taxon>
        <taxon>Bacillati</taxon>
        <taxon>Actinomycetota</taxon>
        <taxon>Actinomycetes</taxon>
        <taxon>Micromonosporales</taxon>
        <taxon>Micromonosporaceae</taxon>
        <taxon>Paractinoplanes</taxon>
    </lineage>
</organism>
<gene>
    <name evidence="2" type="ORF">BKA14_001475</name>
</gene>
<keyword evidence="1" id="KW-0472">Membrane</keyword>
<dbReference type="EMBL" id="JACHMF010000001">
    <property type="protein sequence ID" value="MBB4691327.1"/>
    <property type="molecule type" value="Genomic_DNA"/>
</dbReference>
<feature type="transmembrane region" description="Helical" evidence="1">
    <location>
        <begin position="67"/>
        <end position="92"/>
    </location>
</feature>
<keyword evidence="3" id="KW-1185">Reference proteome</keyword>
<comment type="caution">
    <text evidence="2">The sequence shown here is derived from an EMBL/GenBank/DDBJ whole genome shotgun (WGS) entry which is preliminary data.</text>
</comment>
<evidence type="ECO:0000313" key="2">
    <source>
        <dbReference type="EMBL" id="MBB4691327.1"/>
    </source>
</evidence>
<proteinExistence type="predicted"/>
<protein>
    <submittedName>
        <fullName evidence="2">Uncharacterized protein</fullName>
    </submittedName>
</protein>
<dbReference type="AlphaFoldDB" id="A0A7W7G078"/>
<feature type="transmembrane region" description="Helical" evidence="1">
    <location>
        <begin position="12"/>
        <end position="31"/>
    </location>
</feature>
<accession>A0A7W7G078</accession>
<name>A0A7W7G078_9ACTN</name>
<sequence length="99" mass="10672">MRRTDEQVRSAARTYLTIGLILYGYLSYQGYRALGDNAAVLLIAPLAGATAGAVIGRRRGGRSHALLHGSIWLLVTTALVWALAATAFMVVLSRWTPSL</sequence>
<evidence type="ECO:0000256" key="1">
    <source>
        <dbReference type="SAM" id="Phobius"/>
    </source>
</evidence>
<dbReference type="Proteomes" id="UP000542742">
    <property type="component" value="Unassembled WGS sequence"/>
</dbReference>
<reference evidence="2 3" key="1">
    <citation type="submission" date="2020-08" db="EMBL/GenBank/DDBJ databases">
        <title>Sequencing the genomes of 1000 actinobacteria strains.</title>
        <authorList>
            <person name="Klenk H.-P."/>
        </authorList>
    </citation>
    <scope>NUCLEOTIDE SEQUENCE [LARGE SCALE GENOMIC DNA]</scope>
    <source>
        <strain evidence="2 3">DSM 45518</strain>
    </source>
</reference>
<keyword evidence="1" id="KW-0812">Transmembrane</keyword>
<feature type="transmembrane region" description="Helical" evidence="1">
    <location>
        <begin position="37"/>
        <end position="55"/>
    </location>
</feature>